<dbReference type="InterPro" id="IPR050933">
    <property type="entry name" value="Circadian_TF"/>
</dbReference>
<dbReference type="PANTHER" id="PTHR23042">
    <property type="entry name" value="CIRCADIAN PROTEIN CLOCK/ARNT/BMAL/PAS"/>
    <property type="match status" value="1"/>
</dbReference>
<dbReference type="SUPFAM" id="SSF55785">
    <property type="entry name" value="PYP-like sensor domain (PAS domain)"/>
    <property type="match status" value="2"/>
</dbReference>
<dbReference type="Pfam" id="PF00010">
    <property type="entry name" value="HLH"/>
    <property type="match status" value="1"/>
</dbReference>
<dbReference type="PRINTS" id="PR00785">
    <property type="entry name" value="NCTRNSLOCATR"/>
</dbReference>
<dbReference type="CDD" id="cd00130">
    <property type="entry name" value="PAS"/>
    <property type="match status" value="2"/>
</dbReference>
<dbReference type="GO" id="GO:0005667">
    <property type="term" value="C:transcription regulator complex"/>
    <property type="evidence" value="ECO:0007669"/>
    <property type="project" value="InterPro"/>
</dbReference>
<evidence type="ECO:0000313" key="11">
    <source>
        <dbReference type="Proteomes" id="UP000677054"/>
    </source>
</evidence>
<dbReference type="NCBIfam" id="TIGR00229">
    <property type="entry name" value="sensory_box"/>
    <property type="match status" value="1"/>
</dbReference>
<accession>A0A7R9A259</accession>
<dbReference type="EMBL" id="LR899550">
    <property type="protein sequence ID" value="CAD7240453.1"/>
    <property type="molecule type" value="Genomic_DNA"/>
</dbReference>
<evidence type="ECO:0000256" key="1">
    <source>
        <dbReference type="ARBA" id="ARBA00004123"/>
    </source>
</evidence>
<dbReference type="SUPFAM" id="SSF47459">
    <property type="entry name" value="HLH, helix-loop-helix DNA-binding domain"/>
    <property type="match status" value="1"/>
</dbReference>
<dbReference type="AlphaFoldDB" id="A0A7R9A259"/>
<feature type="region of interest" description="Disordered" evidence="7">
    <location>
        <begin position="1"/>
        <end position="62"/>
    </location>
</feature>
<gene>
    <name evidence="10" type="ORF">DSTB1V02_LOCUS476</name>
</gene>
<dbReference type="SMART" id="SM00353">
    <property type="entry name" value="HLH"/>
    <property type="match status" value="1"/>
</dbReference>
<dbReference type="GO" id="GO:0005737">
    <property type="term" value="C:cytoplasm"/>
    <property type="evidence" value="ECO:0007669"/>
    <property type="project" value="InterPro"/>
</dbReference>
<feature type="domain" description="BHLH" evidence="9">
    <location>
        <begin position="50"/>
        <end position="103"/>
    </location>
</feature>
<keyword evidence="3" id="KW-0805">Transcription regulation</keyword>
<dbReference type="Gene3D" id="3.30.450.20">
    <property type="entry name" value="PAS domain"/>
    <property type="match status" value="2"/>
</dbReference>
<dbReference type="InterPro" id="IPR000014">
    <property type="entry name" value="PAS"/>
</dbReference>
<feature type="compositionally biased region" description="Polar residues" evidence="7">
    <location>
        <begin position="1"/>
        <end position="11"/>
    </location>
</feature>
<dbReference type="InterPro" id="IPR011598">
    <property type="entry name" value="bHLH_dom"/>
</dbReference>
<evidence type="ECO:0000313" key="10">
    <source>
        <dbReference type="EMBL" id="CAD7240453.1"/>
    </source>
</evidence>
<evidence type="ECO:0000256" key="5">
    <source>
        <dbReference type="ARBA" id="ARBA00023163"/>
    </source>
</evidence>
<dbReference type="PROSITE" id="PS50888">
    <property type="entry name" value="BHLH"/>
    <property type="match status" value="1"/>
</dbReference>
<dbReference type="GO" id="GO:0046983">
    <property type="term" value="F:protein dimerization activity"/>
    <property type="evidence" value="ECO:0007669"/>
    <property type="project" value="InterPro"/>
</dbReference>
<reference evidence="10" key="1">
    <citation type="submission" date="2020-11" db="EMBL/GenBank/DDBJ databases">
        <authorList>
            <person name="Tran Van P."/>
        </authorList>
    </citation>
    <scope>NUCLEOTIDE SEQUENCE</scope>
</reference>
<dbReference type="Gene3D" id="4.10.280.10">
    <property type="entry name" value="Helix-loop-helix DNA-binding domain"/>
    <property type="match status" value="1"/>
</dbReference>
<protein>
    <submittedName>
        <fullName evidence="10">Uncharacterized protein</fullName>
    </submittedName>
</protein>
<dbReference type="GO" id="GO:0005634">
    <property type="term" value="C:nucleus"/>
    <property type="evidence" value="ECO:0007669"/>
    <property type="project" value="UniProtKB-SubCell"/>
</dbReference>
<evidence type="ECO:0000256" key="2">
    <source>
        <dbReference type="ARBA" id="ARBA00022737"/>
    </source>
</evidence>
<dbReference type="InterPro" id="IPR013767">
    <property type="entry name" value="PAS_fold"/>
</dbReference>
<feature type="domain" description="PAS" evidence="8">
    <location>
        <begin position="289"/>
        <end position="340"/>
    </location>
</feature>
<sequence>MSECADSSGSMESIAIKEEPGEGEENDDIIASSRSNQNSTSLPSSTGQGGSRASRNEAEKQRRDRLNGFISELSHLVPTVQLANKRLDKTSVLRLSANYLKIHFGILSRGTDASKWPKTLDSDYLLETMQGFLMILSGSGRIVFVSGTVEKFLGHTQVDLMGHPIYLIAHPEDRDILARNLLPSEASGRNFSVRLAERSLSRSEQGRWLPMSFAGQLRPWHRRNHHNHGVHHHHQAQLRGSPFRGGGGVWGSGTEDWLLFAVVSQTHSWSPLELSLYEAIQDEYFTRHNVEGQIIDVDQRISVVAGYTVKEVLHENAFRYIHQEDLPVALISYEMMLYNSPDGSGLVTYRLMTRSNEIIFLRSRGFLEYDSVTRKVESFFCINTLLR</sequence>
<dbReference type="GO" id="GO:0003700">
    <property type="term" value="F:DNA-binding transcription factor activity"/>
    <property type="evidence" value="ECO:0007669"/>
    <property type="project" value="InterPro"/>
</dbReference>
<dbReference type="PROSITE" id="PS50112">
    <property type="entry name" value="PAS"/>
    <property type="match status" value="2"/>
</dbReference>
<dbReference type="CDD" id="cd11391">
    <property type="entry name" value="bHLH_PAS"/>
    <property type="match status" value="1"/>
</dbReference>
<feature type="domain" description="PAS" evidence="8">
    <location>
        <begin position="125"/>
        <end position="181"/>
    </location>
</feature>
<keyword evidence="4" id="KW-0238">DNA-binding</keyword>
<dbReference type="Pfam" id="PF00989">
    <property type="entry name" value="PAS"/>
    <property type="match status" value="1"/>
</dbReference>
<evidence type="ECO:0000256" key="4">
    <source>
        <dbReference type="ARBA" id="ARBA00023125"/>
    </source>
</evidence>
<dbReference type="SMART" id="SM00091">
    <property type="entry name" value="PAS"/>
    <property type="match status" value="2"/>
</dbReference>
<evidence type="ECO:0000256" key="7">
    <source>
        <dbReference type="SAM" id="MobiDB-lite"/>
    </source>
</evidence>
<keyword evidence="11" id="KW-1185">Reference proteome</keyword>
<evidence type="ECO:0000256" key="6">
    <source>
        <dbReference type="ARBA" id="ARBA00023242"/>
    </source>
</evidence>
<feature type="compositionally biased region" description="Polar residues" evidence="7">
    <location>
        <begin position="32"/>
        <end position="46"/>
    </location>
</feature>
<dbReference type="InterPro" id="IPR035965">
    <property type="entry name" value="PAS-like_dom_sf"/>
</dbReference>
<evidence type="ECO:0000256" key="3">
    <source>
        <dbReference type="ARBA" id="ARBA00023015"/>
    </source>
</evidence>
<evidence type="ECO:0000259" key="9">
    <source>
        <dbReference type="PROSITE" id="PS50888"/>
    </source>
</evidence>
<keyword evidence="2" id="KW-0677">Repeat</keyword>
<dbReference type="InterPro" id="IPR036638">
    <property type="entry name" value="HLH_DNA-bd_sf"/>
</dbReference>
<dbReference type="Proteomes" id="UP000677054">
    <property type="component" value="Unassembled WGS sequence"/>
</dbReference>
<evidence type="ECO:0000259" key="8">
    <source>
        <dbReference type="PROSITE" id="PS50112"/>
    </source>
</evidence>
<organism evidence="10">
    <name type="scientific">Darwinula stevensoni</name>
    <dbReference type="NCBI Taxonomy" id="69355"/>
    <lineage>
        <taxon>Eukaryota</taxon>
        <taxon>Metazoa</taxon>
        <taxon>Ecdysozoa</taxon>
        <taxon>Arthropoda</taxon>
        <taxon>Crustacea</taxon>
        <taxon>Oligostraca</taxon>
        <taxon>Ostracoda</taxon>
        <taxon>Podocopa</taxon>
        <taxon>Podocopida</taxon>
        <taxon>Darwinulocopina</taxon>
        <taxon>Darwinuloidea</taxon>
        <taxon>Darwinulidae</taxon>
        <taxon>Darwinula</taxon>
    </lineage>
</organism>
<dbReference type="Pfam" id="PF14598">
    <property type="entry name" value="PAS_11"/>
    <property type="match status" value="1"/>
</dbReference>
<keyword evidence="6" id="KW-0539">Nucleus</keyword>
<proteinExistence type="predicted"/>
<dbReference type="EMBL" id="CAJPEV010000033">
    <property type="protein sequence ID" value="CAG0879176.1"/>
    <property type="molecule type" value="Genomic_DNA"/>
</dbReference>
<keyword evidence="5" id="KW-0804">Transcription</keyword>
<dbReference type="OrthoDB" id="6342841at2759"/>
<name>A0A7R9A259_9CRUS</name>
<comment type="subcellular location">
    <subcellularLocation>
        <location evidence="1">Nucleus</location>
    </subcellularLocation>
</comment>
<dbReference type="GO" id="GO:0003677">
    <property type="term" value="F:DNA binding"/>
    <property type="evidence" value="ECO:0007669"/>
    <property type="project" value="UniProtKB-KW"/>
</dbReference>
<dbReference type="InterPro" id="IPR001067">
    <property type="entry name" value="Nuc_translocat"/>
</dbReference>
<dbReference type="GO" id="GO:0045944">
    <property type="term" value="P:positive regulation of transcription by RNA polymerase II"/>
    <property type="evidence" value="ECO:0007669"/>
    <property type="project" value="UniProtKB-ARBA"/>
</dbReference>